<feature type="domain" description="Glutaredoxin" evidence="3">
    <location>
        <begin position="17"/>
        <end position="81"/>
    </location>
</feature>
<evidence type="ECO:0000259" key="3">
    <source>
        <dbReference type="Pfam" id="PF00462"/>
    </source>
</evidence>
<dbReference type="InterPro" id="IPR036249">
    <property type="entry name" value="Thioredoxin-like_sf"/>
</dbReference>
<keyword evidence="4" id="KW-1185">Reference proteome</keyword>
<evidence type="ECO:0000256" key="2">
    <source>
        <dbReference type="ARBA" id="ARBA00022982"/>
    </source>
</evidence>
<dbReference type="WBParaSite" id="L893_g120.t1">
    <property type="protein sequence ID" value="L893_g120.t1"/>
    <property type="gene ID" value="L893_g120"/>
</dbReference>
<dbReference type="PANTHER" id="PTHR46185">
    <property type="entry name" value="GLUTAREDOXIN-1"/>
    <property type="match status" value="1"/>
</dbReference>
<dbReference type="InterPro" id="IPR002109">
    <property type="entry name" value="Glutaredoxin"/>
</dbReference>
<evidence type="ECO:0000256" key="1">
    <source>
        <dbReference type="ARBA" id="ARBA00022448"/>
    </source>
</evidence>
<dbReference type="Gene3D" id="3.40.30.10">
    <property type="entry name" value="Glutaredoxin"/>
    <property type="match status" value="1"/>
</dbReference>
<dbReference type="Proteomes" id="UP000095287">
    <property type="component" value="Unplaced"/>
</dbReference>
<dbReference type="InterPro" id="IPR014025">
    <property type="entry name" value="Glutaredoxin_subgr"/>
</dbReference>
<name>A0A1I7Y2I3_9BILA</name>
<dbReference type="PROSITE" id="PS51354">
    <property type="entry name" value="GLUTAREDOXIN_2"/>
    <property type="match status" value="1"/>
</dbReference>
<dbReference type="GO" id="GO:0015038">
    <property type="term" value="F:glutathione disulfide oxidoreductase activity"/>
    <property type="evidence" value="ECO:0007669"/>
    <property type="project" value="TreeGrafter"/>
</dbReference>
<evidence type="ECO:0000313" key="5">
    <source>
        <dbReference type="WBParaSite" id="L893_g120.t1"/>
    </source>
</evidence>
<dbReference type="NCBIfam" id="TIGR02180">
    <property type="entry name" value="GRX_euk"/>
    <property type="match status" value="1"/>
</dbReference>
<dbReference type="PANTHER" id="PTHR46185:SF1">
    <property type="entry name" value="GLUTAREDOXIN-1"/>
    <property type="match status" value="1"/>
</dbReference>
<protein>
    <submittedName>
        <fullName evidence="5">Glutaredoxin domain-containing protein</fullName>
    </submittedName>
</protein>
<dbReference type="GO" id="GO:0005739">
    <property type="term" value="C:mitochondrion"/>
    <property type="evidence" value="ECO:0007669"/>
    <property type="project" value="TreeGrafter"/>
</dbReference>
<keyword evidence="2" id="KW-0249">Electron transport</keyword>
<dbReference type="AlphaFoldDB" id="A0A1I7Y2I3"/>
<sequence length="107" mass="11534">MVDVKNWINGLLASKKVLVISKSYCPFCHKAKAAIESFNFVPGALEWIEIDGRDDMNAIQDYMAELTGGRTVPRVFINGEFLGGGDDTAAAKSSGLLEKKLAEVGAI</sequence>
<reference evidence="5" key="1">
    <citation type="submission" date="2016-11" db="UniProtKB">
        <authorList>
            <consortium name="WormBaseParasite"/>
        </authorList>
    </citation>
    <scope>IDENTIFICATION</scope>
</reference>
<dbReference type="InterPro" id="IPR011899">
    <property type="entry name" value="Glutaredoxin_euk/vir"/>
</dbReference>
<proteinExistence type="predicted"/>
<dbReference type="PRINTS" id="PR00160">
    <property type="entry name" value="GLUTAREDOXIN"/>
</dbReference>
<keyword evidence="1" id="KW-0813">Transport</keyword>
<dbReference type="SUPFAM" id="SSF52833">
    <property type="entry name" value="Thioredoxin-like"/>
    <property type="match status" value="1"/>
</dbReference>
<evidence type="ECO:0000313" key="4">
    <source>
        <dbReference type="Proteomes" id="UP000095287"/>
    </source>
</evidence>
<dbReference type="Pfam" id="PF00462">
    <property type="entry name" value="Glutaredoxin"/>
    <property type="match status" value="1"/>
</dbReference>
<accession>A0A1I7Y2I3</accession>
<dbReference type="InterPro" id="IPR047185">
    <property type="entry name" value="GLRX1"/>
</dbReference>
<organism evidence="4 5">
    <name type="scientific">Steinernema glaseri</name>
    <dbReference type="NCBI Taxonomy" id="37863"/>
    <lineage>
        <taxon>Eukaryota</taxon>
        <taxon>Metazoa</taxon>
        <taxon>Ecdysozoa</taxon>
        <taxon>Nematoda</taxon>
        <taxon>Chromadorea</taxon>
        <taxon>Rhabditida</taxon>
        <taxon>Tylenchina</taxon>
        <taxon>Panagrolaimomorpha</taxon>
        <taxon>Strongyloidoidea</taxon>
        <taxon>Steinernematidae</taxon>
        <taxon>Steinernema</taxon>
    </lineage>
</organism>
<dbReference type="CDD" id="cd03419">
    <property type="entry name" value="GRX_GRXh_1_2_like"/>
    <property type="match status" value="1"/>
</dbReference>